<organism evidence="1">
    <name type="scientific">marine sediment metagenome</name>
    <dbReference type="NCBI Taxonomy" id="412755"/>
    <lineage>
        <taxon>unclassified sequences</taxon>
        <taxon>metagenomes</taxon>
        <taxon>ecological metagenomes</taxon>
    </lineage>
</organism>
<dbReference type="EMBL" id="LAZR01012471">
    <property type="protein sequence ID" value="KKM26650.1"/>
    <property type="molecule type" value="Genomic_DNA"/>
</dbReference>
<sequence length="119" mass="14181">MKVNLNLIRDELRNQGRAHRELAKFISITPRTMVSIFKKNDCSIRQFEKMVEFISCSGKDISDFIVFDDRKYAETLREYIAIILDDLSRMRNQLRDQDILRKSLVDKEEIIKLLKEKID</sequence>
<proteinExistence type="predicted"/>
<accession>A0A0F9LGK9</accession>
<comment type="caution">
    <text evidence="1">The sequence shown here is derived from an EMBL/GenBank/DDBJ whole genome shotgun (WGS) entry which is preliminary data.</text>
</comment>
<name>A0A0F9LGK9_9ZZZZ</name>
<reference evidence="1" key="1">
    <citation type="journal article" date="2015" name="Nature">
        <title>Complex archaea that bridge the gap between prokaryotes and eukaryotes.</title>
        <authorList>
            <person name="Spang A."/>
            <person name="Saw J.H."/>
            <person name="Jorgensen S.L."/>
            <person name="Zaremba-Niedzwiedzka K."/>
            <person name="Martijn J."/>
            <person name="Lind A.E."/>
            <person name="van Eijk R."/>
            <person name="Schleper C."/>
            <person name="Guy L."/>
            <person name="Ettema T.J."/>
        </authorList>
    </citation>
    <scope>NUCLEOTIDE SEQUENCE</scope>
</reference>
<evidence type="ECO:0000313" key="1">
    <source>
        <dbReference type="EMBL" id="KKM26650.1"/>
    </source>
</evidence>
<dbReference type="AlphaFoldDB" id="A0A0F9LGK9"/>
<gene>
    <name evidence="1" type="ORF">LCGC14_1582580</name>
</gene>
<protein>
    <submittedName>
        <fullName evidence="1">Uncharacterized protein</fullName>
    </submittedName>
</protein>